<dbReference type="Pfam" id="PF07045">
    <property type="entry name" value="DUF1330"/>
    <property type="match status" value="1"/>
</dbReference>
<dbReference type="EMBL" id="JAVIIW010000056">
    <property type="protein sequence ID" value="MDX8482739.1"/>
    <property type="molecule type" value="Genomic_DNA"/>
</dbReference>
<protein>
    <submittedName>
        <fullName evidence="2">DUF1330 domain-containing protein</fullName>
    </submittedName>
</protein>
<keyword evidence="3" id="KW-1185">Reference proteome</keyword>
<evidence type="ECO:0000313" key="3">
    <source>
        <dbReference type="Proteomes" id="UP001287059"/>
    </source>
</evidence>
<evidence type="ECO:0000313" key="2">
    <source>
        <dbReference type="EMBL" id="MDX8482739.1"/>
    </source>
</evidence>
<dbReference type="Proteomes" id="UP001287059">
    <property type="component" value="Unassembled WGS sequence"/>
</dbReference>
<name>A0ABU4Y9Z9_9HYPH</name>
<proteinExistence type="predicted"/>
<dbReference type="PANTHER" id="PTHR41521:SF4">
    <property type="entry name" value="BLR0684 PROTEIN"/>
    <property type="match status" value="1"/>
</dbReference>
<reference evidence="2 3" key="1">
    <citation type="submission" date="2023-08" db="EMBL/GenBank/DDBJ databases">
        <title>Implementing the SeqCode for naming new Mesorhizobium species isolated from Vachellia karroo root nodules.</title>
        <authorList>
            <person name="Van Lill M."/>
        </authorList>
    </citation>
    <scope>NUCLEOTIDE SEQUENCE [LARGE SCALE GENOMIC DNA]</scope>
    <source>
        <strain evidence="2 3">VK24D</strain>
    </source>
</reference>
<dbReference type="InterPro" id="IPR011008">
    <property type="entry name" value="Dimeric_a/b-barrel"/>
</dbReference>
<evidence type="ECO:0000259" key="1">
    <source>
        <dbReference type="Pfam" id="PF07045"/>
    </source>
</evidence>
<organism evidence="2 3">
    <name type="scientific">Mesorhizobium album</name>
    <dbReference type="NCBI Taxonomy" id="3072314"/>
    <lineage>
        <taxon>Bacteria</taxon>
        <taxon>Pseudomonadati</taxon>
        <taxon>Pseudomonadota</taxon>
        <taxon>Alphaproteobacteria</taxon>
        <taxon>Hyphomicrobiales</taxon>
        <taxon>Phyllobacteriaceae</taxon>
        <taxon>Mesorhizobium</taxon>
    </lineage>
</organism>
<dbReference type="RefSeq" id="WP_320290829.1">
    <property type="nucleotide sequence ID" value="NZ_JAVIIW010000056.1"/>
</dbReference>
<feature type="domain" description="DUF1330" evidence="1">
    <location>
        <begin position="2"/>
        <end position="94"/>
    </location>
</feature>
<dbReference type="SUPFAM" id="SSF54909">
    <property type="entry name" value="Dimeric alpha+beta barrel"/>
    <property type="match status" value="1"/>
</dbReference>
<comment type="caution">
    <text evidence="2">The sequence shown here is derived from an EMBL/GenBank/DDBJ whole genome shotgun (WGS) entry which is preliminary data.</text>
</comment>
<accession>A0ABU4Y9Z9</accession>
<dbReference type="Gene3D" id="3.30.70.100">
    <property type="match status" value="1"/>
</dbReference>
<dbReference type="PANTHER" id="PTHR41521">
    <property type="match status" value="1"/>
</dbReference>
<gene>
    <name evidence="2" type="ORF">RFN28_30400</name>
</gene>
<dbReference type="InterPro" id="IPR010753">
    <property type="entry name" value="DUF1330"/>
</dbReference>
<sequence>MTAYLIADIKVKDPKWIPAYAASVHELVHKHGGKYLARSGNVKTLEGKPLDTTLIALMAFPSEAEARAFTNDPAYAPFVSARQGGSDSRFQLIDNTDLAGTISYLPKG</sequence>